<accession>A0ABM4G1K9</accession>
<dbReference type="GeneID" id="106488713"/>
<evidence type="ECO:0000313" key="3">
    <source>
        <dbReference type="Proteomes" id="UP001652627"/>
    </source>
</evidence>
<reference evidence="3" key="1">
    <citation type="submission" date="2025-05" db="UniProtKB">
        <authorList>
            <consortium name="RefSeq"/>
        </authorList>
    </citation>
    <scope>NUCLEOTIDE SEQUENCE [LARGE SCALE GENOMIC DNA]</scope>
</reference>
<dbReference type="Proteomes" id="UP001652627">
    <property type="component" value="Chromosome 1"/>
</dbReference>
<gene>
    <name evidence="4" type="primary">MDFIC</name>
</gene>
<evidence type="ECO:0000313" key="4">
    <source>
        <dbReference type="RefSeq" id="XP_067171076.1"/>
    </source>
</evidence>
<keyword evidence="3" id="KW-1185">Reference proteome</keyword>
<proteinExistence type="inferred from homology"/>
<dbReference type="PANTHER" id="PTHR15304">
    <property type="entry name" value="MYOD FAMILY INHIBITOR"/>
    <property type="match status" value="1"/>
</dbReference>
<evidence type="ECO:0000256" key="1">
    <source>
        <dbReference type="ARBA" id="ARBA00025778"/>
    </source>
</evidence>
<dbReference type="Pfam" id="PF15316">
    <property type="entry name" value="MDFI"/>
    <property type="match status" value="1"/>
</dbReference>
<dbReference type="PANTHER" id="PTHR15304:SF0">
    <property type="entry name" value="MYOD FAMILY INHIBITOR DOMAIN-CONTAINING PROTEIN"/>
    <property type="match status" value="1"/>
</dbReference>
<reference evidence="4" key="2">
    <citation type="submission" date="2025-08" db="UniProtKB">
        <authorList>
            <consortium name="RefSeq"/>
        </authorList>
    </citation>
    <scope>IDENTIFICATION</scope>
    <source>
        <tissue evidence="4">Blood</tissue>
    </source>
</reference>
<feature type="region of interest" description="Disordered" evidence="2">
    <location>
        <begin position="1"/>
        <end position="51"/>
    </location>
</feature>
<feature type="region of interest" description="Disordered" evidence="2">
    <location>
        <begin position="120"/>
        <end position="164"/>
    </location>
</feature>
<comment type="similarity">
    <text evidence="1">Belongs to the MDFI family.</text>
</comment>
<sequence length="288" mass="31562">MSQVREPLPPGPEGPEQAPTENSSLISLPGEKSNQENTAVGDKDITQPSNNQNIQPEIQEQAVWGNHTDGDLVRRYNVVIYIGSYTVKSSENRCESSEKRMSCSPEHCFPFLQMLSNLSSAQTQPQRLPQPNTSTLERGEEETGKIRNGHVGLSNGSGIHNGVKHASADNRKLSAPVSEKMHRKIQSTLSVNSDSSKKSKISSAFSQKPGTSPEGICFHYVYDDCDYTAVQIAVFTVSWLACSVNFSPSVILFWDKHPVASAHRRPAVVAAGMRWGMTVTAHVIWTVA</sequence>
<organism evidence="3 4">
    <name type="scientific">Apteryx mantelli</name>
    <name type="common">North Island brown kiwi</name>
    <dbReference type="NCBI Taxonomy" id="2696672"/>
    <lineage>
        <taxon>Eukaryota</taxon>
        <taxon>Metazoa</taxon>
        <taxon>Chordata</taxon>
        <taxon>Craniata</taxon>
        <taxon>Vertebrata</taxon>
        <taxon>Euteleostomi</taxon>
        <taxon>Archelosauria</taxon>
        <taxon>Archosauria</taxon>
        <taxon>Dinosauria</taxon>
        <taxon>Saurischia</taxon>
        <taxon>Theropoda</taxon>
        <taxon>Coelurosauria</taxon>
        <taxon>Aves</taxon>
        <taxon>Palaeognathae</taxon>
        <taxon>Apterygiformes</taxon>
        <taxon>Apterygidae</taxon>
        <taxon>Apteryx</taxon>
    </lineage>
</organism>
<dbReference type="InterPro" id="IPR026134">
    <property type="entry name" value="MDFI/MDFIC"/>
</dbReference>
<feature type="compositionally biased region" description="Polar residues" evidence="2">
    <location>
        <begin position="120"/>
        <end position="136"/>
    </location>
</feature>
<evidence type="ECO:0000256" key="2">
    <source>
        <dbReference type="SAM" id="MobiDB-lite"/>
    </source>
</evidence>
<protein>
    <submittedName>
        <fullName evidence="4">MyoD family inhibitor domain-containing protein isoform X2</fullName>
    </submittedName>
</protein>
<dbReference type="RefSeq" id="XP_067171076.1">
    <property type="nucleotide sequence ID" value="XM_067314975.1"/>
</dbReference>
<name>A0ABM4G1K9_9AVES</name>